<dbReference type="AlphaFoldDB" id="W7TB09"/>
<evidence type="ECO:0000313" key="1">
    <source>
        <dbReference type="EMBL" id="EWM20703.1"/>
    </source>
</evidence>
<gene>
    <name evidence="1" type="ORF">Naga_101787g1</name>
</gene>
<evidence type="ECO:0000313" key="2">
    <source>
        <dbReference type="Proteomes" id="UP000019335"/>
    </source>
</evidence>
<organism evidence="1 2">
    <name type="scientific">Nannochloropsis gaditana</name>
    <dbReference type="NCBI Taxonomy" id="72520"/>
    <lineage>
        <taxon>Eukaryota</taxon>
        <taxon>Sar</taxon>
        <taxon>Stramenopiles</taxon>
        <taxon>Ochrophyta</taxon>
        <taxon>Eustigmatophyceae</taxon>
        <taxon>Eustigmatales</taxon>
        <taxon>Monodopsidaceae</taxon>
        <taxon>Nannochloropsis</taxon>
    </lineage>
</organism>
<protein>
    <submittedName>
        <fullName evidence="1">Uncharacterized protein</fullName>
    </submittedName>
</protein>
<proteinExistence type="predicted"/>
<reference evidence="1 2" key="1">
    <citation type="journal article" date="2014" name="Mol. Plant">
        <title>Chromosome Scale Genome Assembly and Transcriptome Profiling of Nannochloropsis gaditana in Nitrogen Depletion.</title>
        <authorList>
            <person name="Corteggiani Carpinelli E."/>
            <person name="Telatin A."/>
            <person name="Vitulo N."/>
            <person name="Forcato C."/>
            <person name="D'Angelo M."/>
            <person name="Schiavon R."/>
            <person name="Vezzi A."/>
            <person name="Giacometti G.M."/>
            <person name="Morosinotto T."/>
            <person name="Valle G."/>
        </authorList>
    </citation>
    <scope>NUCLEOTIDE SEQUENCE [LARGE SCALE GENOMIC DNA]</scope>
    <source>
        <strain evidence="1 2">B-31</strain>
    </source>
</reference>
<dbReference type="OrthoDB" id="10505115at2759"/>
<sequence>MAQEFLQAFTRVHREGDLDRAKVIQMLNIWQNMSIIAAADVSCGLTRAIAELLHLPSTDLALLPPFLPPFLASRAFQTQRAALILHARERAARAKEGKGSQSLLKESVAWMMADDGVVPLLMMCMDGPHMLLQTTNRPYDKLVAGAQSLHEHCLRKKTIQFLLMASLISPDDRSLWFRCLAHSLFTSERYRHVAVLVKLFDAQGQMRLYLHEASQVQLGLVCVYGLV</sequence>
<name>W7TB09_9STRA</name>
<accession>W7TB09</accession>
<dbReference type="EMBL" id="AZIL01002866">
    <property type="protein sequence ID" value="EWM20703.1"/>
    <property type="molecule type" value="Genomic_DNA"/>
</dbReference>
<dbReference type="Proteomes" id="UP000019335">
    <property type="component" value="Unassembled WGS sequence"/>
</dbReference>
<comment type="caution">
    <text evidence="1">The sequence shown here is derived from an EMBL/GenBank/DDBJ whole genome shotgun (WGS) entry which is preliminary data.</text>
</comment>
<keyword evidence="2" id="KW-1185">Reference proteome</keyword>